<sequence>MSSAAVSALVLAQLDAAWTLTPVRRPNADFDPGGRPFVEVAFPGADVQRGAIGDASNPLWDEAGAFMCHVFVPANTGDAVARQLADALGDLFLRWDAPLGLTIWRRLASQEGARTVQGRPWYGVSFGLTYQFHTIG</sequence>
<dbReference type="EMBL" id="JACIGK010000032">
    <property type="protein sequence ID" value="MBB4267730.1"/>
    <property type="molecule type" value="Genomic_DNA"/>
</dbReference>
<organism evidence="1 2">
    <name type="scientific">Roseospira visakhapatnamensis</name>
    <dbReference type="NCBI Taxonomy" id="390880"/>
    <lineage>
        <taxon>Bacteria</taxon>
        <taxon>Pseudomonadati</taxon>
        <taxon>Pseudomonadota</taxon>
        <taxon>Alphaproteobacteria</taxon>
        <taxon>Rhodospirillales</taxon>
        <taxon>Rhodospirillaceae</taxon>
        <taxon>Roseospira</taxon>
    </lineage>
</organism>
<accession>A0A7W6RFQ1</accession>
<dbReference type="AlphaFoldDB" id="A0A7W6RFQ1"/>
<reference evidence="1 2" key="1">
    <citation type="submission" date="2020-08" db="EMBL/GenBank/DDBJ databases">
        <title>Genome sequencing of Purple Non-Sulfur Bacteria from various extreme environments.</title>
        <authorList>
            <person name="Mayer M."/>
        </authorList>
    </citation>
    <scope>NUCLEOTIDE SEQUENCE [LARGE SCALE GENOMIC DNA]</scope>
    <source>
        <strain evidence="1 2">JA131</strain>
    </source>
</reference>
<evidence type="ECO:0000313" key="1">
    <source>
        <dbReference type="EMBL" id="MBB4267730.1"/>
    </source>
</evidence>
<gene>
    <name evidence="1" type="ORF">GGD89_003377</name>
</gene>
<evidence type="ECO:0000313" key="2">
    <source>
        <dbReference type="Proteomes" id="UP000554286"/>
    </source>
</evidence>
<proteinExistence type="predicted"/>
<keyword evidence="2" id="KW-1185">Reference proteome</keyword>
<comment type="caution">
    <text evidence="1">The sequence shown here is derived from an EMBL/GenBank/DDBJ whole genome shotgun (WGS) entry which is preliminary data.</text>
</comment>
<dbReference type="Pfam" id="PF13554">
    <property type="entry name" value="Phage_tail_terminator_5"/>
    <property type="match status" value="1"/>
</dbReference>
<dbReference type="RefSeq" id="WP_184047628.1">
    <property type="nucleotide sequence ID" value="NZ_JACIGK010000032.1"/>
</dbReference>
<dbReference type="InterPro" id="IPR025395">
    <property type="entry name" value="Phage_tail_terminator-like"/>
</dbReference>
<dbReference type="Proteomes" id="UP000554286">
    <property type="component" value="Unassembled WGS sequence"/>
</dbReference>
<evidence type="ECO:0008006" key="3">
    <source>
        <dbReference type="Google" id="ProtNLM"/>
    </source>
</evidence>
<name>A0A7W6RFQ1_9PROT</name>
<protein>
    <recommendedName>
        <fullName evidence="3">DUF3168 domain-containing protein</fullName>
    </recommendedName>
</protein>
<dbReference type="Gene3D" id="3.30.2000.20">
    <property type="match status" value="1"/>
</dbReference>